<dbReference type="EMBL" id="JBBPBF010000028">
    <property type="protein sequence ID" value="KAK7608589.1"/>
    <property type="molecule type" value="Genomic_DNA"/>
</dbReference>
<comment type="caution">
    <text evidence="1">The sequence shown here is derived from an EMBL/GenBank/DDBJ whole genome shotgun (WGS) entry which is preliminary data.</text>
</comment>
<proteinExistence type="predicted"/>
<name>A0ABR1N3L6_9PEZI</name>
<accession>A0ABR1N3L6</accession>
<sequence length="242" mass="27229">MLATRETDRPCTRQSGFGFGFADKSRSAPASSKAEKFGRRVPSLRCALRLKRFFYNTTLDLLGKQLPHLLPLPPPHISPQALCRPYSVRAAHNNFLIYANHDSVPRRQASHYRQALHSFSGRRQSQRPRILSKPQHSLLLDRPFSSRSFRPPGQGLSGRETVTWLGVPDWGLPCAETRGPRRSDRRRRGTLVLVALCTGMRAWCLGWRVGSGLLRDGTVAATVVSAGTLVTRCCMRLTRSRW</sequence>
<keyword evidence="2" id="KW-1185">Reference proteome</keyword>
<gene>
    <name evidence="1" type="ORF">JOL62DRAFT_216018</name>
</gene>
<dbReference type="Proteomes" id="UP001367316">
    <property type="component" value="Unassembled WGS sequence"/>
</dbReference>
<reference evidence="1 2" key="1">
    <citation type="submission" date="2024-04" db="EMBL/GenBank/DDBJ databases">
        <title>Phyllosticta paracitricarpa is synonymous to the EU quarantine fungus P. citricarpa based on phylogenomic analyses.</title>
        <authorList>
            <consortium name="Lawrence Berkeley National Laboratory"/>
            <person name="Van ingen-buijs V.A."/>
            <person name="Van westerhoven A.C."/>
            <person name="Haridas S."/>
            <person name="Skiadas P."/>
            <person name="Martin F."/>
            <person name="Groenewald J.Z."/>
            <person name="Crous P.W."/>
            <person name="Seidl M.F."/>
        </authorList>
    </citation>
    <scope>NUCLEOTIDE SEQUENCE [LARGE SCALE GENOMIC DNA]</scope>
    <source>
        <strain evidence="1 2">CBS 141358</strain>
    </source>
</reference>
<evidence type="ECO:0000313" key="2">
    <source>
        <dbReference type="Proteomes" id="UP001367316"/>
    </source>
</evidence>
<evidence type="ECO:0000313" key="1">
    <source>
        <dbReference type="EMBL" id="KAK7608589.1"/>
    </source>
</evidence>
<organism evidence="1 2">
    <name type="scientific">Phyllosticta paracitricarpa</name>
    <dbReference type="NCBI Taxonomy" id="2016321"/>
    <lineage>
        <taxon>Eukaryota</taxon>
        <taxon>Fungi</taxon>
        <taxon>Dikarya</taxon>
        <taxon>Ascomycota</taxon>
        <taxon>Pezizomycotina</taxon>
        <taxon>Dothideomycetes</taxon>
        <taxon>Dothideomycetes incertae sedis</taxon>
        <taxon>Botryosphaeriales</taxon>
        <taxon>Phyllostictaceae</taxon>
        <taxon>Phyllosticta</taxon>
    </lineage>
</organism>
<protein>
    <submittedName>
        <fullName evidence="1">Uncharacterized protein</fullName>
    </submittedName>
</protein>